<evidence type="ECO:0000256" key="7">
    <source>
        <dbReference type="ARBA" id="ARBA00023136"/>
    </source>
</evidence>
<dbReference type="PANTHER" id="PTHR32089:SF120">
    <property type="entry name" value="METHYL-ACCEPTING CHEMOTAXIS PROTEIN TLPQ"/>
    <property type="match status" value="1"/>
</dbReference>
<dbReference type="CDD" id="cd11386">
    <property type="entry name" value="MCP_signal"/>
    <property type="match status" value="1"/>
</dbReference>
<dbReference type="SUPFAM" id="SSF58104">
    <property type="entry name" value="Methyl-accepting chemotaxis protein (MCP) signaling domain"/>
    <property type="match status" value="1"/>
</dbReference>
<dbReference type="SMART" id="SM01358">
    <property type="entry name" value="HBM"/>
    <property type="match status" value="1"/>
</dbReference>
<dbReference type="Proteomes" id="UP000183983">
    <property type="component" value="Unassembled WGS sequence"/>
</dbReference>
<feature type="transmembrane region" description="Helical" evidence="12">
    <location>
        <begin position="20"/>
        <end position="40"/>
    </location>
</feature>
<feature type="coiled-coil region" evidence="11">
    <location>
        <begin position="417"/>
        <end position="472"/>
    </location>
</feature>
<feature type="domain" description="HBM" evidence="15">
    <location>
        <begin position="45"/>
        <end position="290"/>
    </location>
</feature>
<evidence type="ECO:0000313" key="16">
    <source>
        <dbReference type="EMBL" id="SHN15862.1"/>
    </source>
</evidence>
<evidence type="ECO:0000256" key="2">
    <source>
        <dbReference type="ARBA" id="ARBA00022475"/>
    </source>
</evidence>
<dbReference type="PANTHER" id="PTHR32089">
    <property type="entry name" value="METHYL-ACCEPTING CHEMOTAXIS PROTEIN MCPB"/>
    <property type="match status" value="1"/>
</dbReference>
<dbReference type="SMART" id="SM00283">
    <property type="entry name" value="MA"/>
    <property type="match status" value="1"/>
</dbReference>
<dbReference type="AlphaFoldDB" id="A0A1M7PFV5"/>
<keyword evidence="11" id="KW-0175">Coiled coil</keyword>
<evidence type="ECO:0000313" key="17">
    <source>
        <dbReference type="Proteomes" id="UP000183983"/>
    </source>
</evidence>
<dbReference type="Pfam" id="PF16591">
    <property type="entry name" value="HBM"/>
    <property type="match status" value="1"/>
</dbReference>
<dbReference type="GO" id="GO:0005886">
    <property type="term" value="C:plasma membrane"/>
    <property type="evidence" value="ECO:0007669"/>
    <property type="project" value="UniProtKB-SubCell"/>
</dbReference>
<evidence type="ECO:0000256" key="12">
    <source>
        <dbReference type="SAM" id="Phobius"/>
    </source>
</evidence>
<dbReference type="FunFam" id="1.10.287.950:FF:000001">
    <property type="entry name" value="Methyl-accepting chemotaxis sensory transducer"/>
    <property type="match status" value="1"/>
</dbReference>
<feature type="domain" description="HAMP" evidence="14">
    <location>
        <begin position="317"/>
        <end position="369"/>
    </location>
</feature>
<evidence type="ECO:0000256" key="5">
    <source>
        <dbReference type="ARBA" id="ARBA00022692"/>
    </source>
</evidence>
<evidence type="ECO:0000259" key="14">
    <source>
        <dbReference type="PROSITE" id="PS50885"/>
    </source>
</evidence>
<feature type="coiled-coil region" evidence="11">
    <location>
        <begin position="574"/>
        <end position="601"/>
    </location>
</feature>
<evidence type="ECO:0000256" key="8">
    <source>
        <dbReference type="ARBA" id="ARBA00023224"/>
    </source>
</evidence>
<sequence>MPGRITKTLGNLSVRLKLSLGFGLVLLLTLAITLTGWHGLDTMIERSESLSSTDRLNSLTKDLRAERIIARVENTPQNVTKVVDRLNEIEAHLTLLRKQSDEADTLASLDAQSKLISRMEKTFTDLGVDREARDQTRTQLDHKSEQAVKAVAQVEAEVLKAVSEEQDNGERMDEFTNLSQLKQQIQIARYQVQAYTFSGKEADEVSAIAAIDEALKEMQQISQDQADENIQALVPADQALQQYREQLTRFKAIQIKTEAGQEAMESLGDQMLSAVAELSSLQGTRRDSEAADSRRTLTGVAGLALLVGLLAAWVMTQQITVPLRDTLNAAARIAQGDLSKDLQLGRRDELGQLQNSMQAMTLSLRDLIGGIGDGVTQIASAAEQLSAVTEQTCSGVNTQKEETDQVATAMNEMTATVQEVARNAQEASHSAAQADQQAREGDHVVGQAITQIEQLAREVVNSTQAMNQLKQESGKIVGVLDVIKSVSQQTNLLALNAAIEAARAGEAGRGFAVVADEVRSLAQRTQKSTEEIEELIAALQTGTQQVATTLDSSRSLTDSSVDLSRRAGSALEQITRTVATIQQMNEQIATASEEQSTVAEQINANVINVRDISEQTASASDETAASSVELARLGSHLKALVGKFRVG</sequence>
<dbReference type="PROSITE" id="PS51753">
    <property type="entry name" value="HBM"/>
    <property type="match status" value="1"/>
</dbReference>
<dbReference type="InterPro" id="IPR004089">
    <property type="entry name" value="MCPsignal_dom"/>
</dbReference>
<accession>A0A1M7PFV5</accession>
<dbReference type="InterPro" id="IPR004090">
    <property type="entry name" value="Chemotax_Me-accpt_rcpt"/>
</dbReference>
<dbReference type="InterPro" id="IPR032255">
    <property type="entry name" value="HBM"/>
</dbReference>
<evidence type="ECO:0000256" key="6">
    <source>
        <dbReference type="ARBA" id="ARBA00022989"/>
    </source>
</evidence>
<dbReference type="GO" id="GO:0006935">
    <property type="term" value="P:chemotaxis"/>
    <property type="evidence" value="ECO:0007669"/>
    <property type="project" value="UniProtKB-KW"/>
</dbReference>
<evidence type="ECO:0000256" key="3">
    <source>
        <dbReference type="ARBA" id="ARBA00022481"/>
    </source>
</evidence>
<keyword evidence="3" id="KW-0488">Methylation</keyword>
<dbReference type="EMBL" id="FRDA01000010">
    <property type="protein sequence ID" value="SHN15862.1"/>
    <property type="molecule type" value="Genomic_DNA"/>
</dbReference>
<keyword evidence="2" id="KW-1003">Cell membrane</keyword>
<gene>
    <name evidence="16" type="ORF">SAMN05216593_110120</name>
</gene>
<dbReference type="PROSITE" id="PS50885">
    <property type="entry name" value="HAMP"/>
    <property type="match status" value="1"/>
</dbReference>
<evidence type="ECO:0000259" key="15">
    <source>
        <dbReference type="PROSITE" id="PS51753"/>
    </source>
</evidence>
<dbReference type="SMART" id="SM00304">
    <property type="entry name" value="HAMP"/>
    <property type="match status" value="2"/>
</dbReference>
<reference evidence="16 17" key="1">
    <citation type="submission" date="2016-11" db="EMBL/GenBank/DDBJ databases">
        <authorList>
            <person name="Jaros S."/>
            <person name="Januszkiewicz K."/>
            <person name="Wedrychowicz H."/>
        </authorList>
    </citation>
    <scope>NUCLEOTIDE SEQUENCE [LARGE SCALE GENOMIC DNA]</scope>
    <source>
        <strain evidence="16 17">LMG 26898</strain>
    </source>
</reference>
<dbReference type="Pfam" id="PF00672">
    <property type="entry name" value="HAMP"/>
    <property type="match status" value="1"/>
</dbReference>
<evidence type="ECO:0000256" key="9">
    <source>
        <dbReference type="ARBA" id="ARBA00029447"/>
    </source>
</evidence>
<dbReference type="STRING" id="1190415.SAMN05216593_110120"/>
<organism evidence="16 17">
    <name type="scientific">Pseudomonas asturiensis</name>
    <dbReference type="NCBI Taxonomy" id="1190415"/>
    <lineage>
        <taxon>Bacteria</taxon>
        <taxon>Pseudomonadati</taxon>
        <taxon>Pseudomonadota</taxon>
        <taxon>Gammaproteobacteria</taxon>
        <taxon>Pseudomonadales</taxon>
        <taxon>Pseudomonadaceae</taxon>
        <taxon>Pseudomonas</taxon>
    </lineage>
</organism>
<keyword evidence="4" id="KW-0145">Chemotaxis</keyword>
<dbReference type="PROSITE" id="PS50111">
    <property type="entry name" value="CHEMOTAXIS_TRANSDUC_2"/>
    <property type="match status" value="1"/>
</dbReference>
<feature type="domain" description="Methyl-accepting transducer" evidence="13">
    <location>
        <begin position="374"/>
        <end position="610"/>
    </location>
</feature>
<evidence type="ECO:0000256" key="4">
    <source>
        <dbReference type="ARBA" id="ARBA00022500"/>
    </source>
</evidence>
<comment type="subcellular location">
    <subcellularLocation>
        <location evidence="1">Cell membrane</location>
        <topology evidence="1">Multi-pass membrane protein</topology>
    </subcellularLocation>
</comment>
<dbReference type="GO" id="GO:0007165">
    <property type="term" value="P:signal transduction"/>
    <property type="evidence" value="ECO:0007669"/>
    <property type="project" value="UniProtKB-KW"/>
</dbReference>
<protein>
    <submittedName>
        <fullName evidence="16">Methyl-accepting chemotaxis protein</fullName>
    </submittedName>
</protein>
<keyword evidence="6 12" id="KW-1133">Transmembrane helix</keyword>
<dbReference type="GO" id="GO:0004888">
    <property type="term" value="F:transmembrane signaling receptor activity"/>
    <property type="evidence" value="ECO:0007669"/>
    <property type="project" value="InterPro"/>
</dbReference>
<comment type="similarity">
    <text evidence="9">Belongs to the methyl-accepting chemotaxis (MCP) protein family.</text>
</comment>
<dbReference type="Pfam" id="PF00015">
    <property type="entry name" value="MCPsignal"/>
    <property type="match status" value="1"/>
</dbReference>
<name>A0A1M7PFV5_9PSED</name>
<keyword evidence="8 10" id="KW-0807">Transducer</keyword>
<keyword evidence="5 12" id="KW-0812">Transmembrane</keyword>
<dbReference type="OrthoDB" id="6434013at2"/>
<evidence type="ECO:0000256" key="10">
    <source>
        <dbReference type="PROSITE-ProRule" id="PRU00284"/>
    </source>
</evidence>
<dbReference type="Gene3D" id="1.20.1440.210">
    <property type="match status" value="2"/>
</dbReference>
<dbReference type="CDD" id="cd06225">
    <property type="entry name" value="HAMP"/>
    <property type="match status" value="1"/>
</dbReference>
<evidence type="ECO:0000259" key="13">
    <source>
        <dbReference type="PROSITE" id="PS50111"/>
    </source>
</evidence>
<dbReference type="InterPro" id="IPR003660">
    <property type="entry name" value="HAMP_dom"/>
</dbReference>
<keyword evidence="7 12" id="KW-0472">Membrane</keyword>
<evidence type="ECO:0000256" key="11">
    <source>
        <dbReference type="SAM" id="Coils"/>
    </source>
</evidence>
<dbReference type="Gene3D" id="1.10.287.950">
    <property type="entry name" value="Methyl-accepting chemotaxis protein"/>
    <property type="match status" value="1"/>
</dbReference>
<proteinExistence type="inferred from homology"/>
<evidence type="ECO:0000256" key="1">
    <source>
        <dbReference type="ARBA" id="ARBA00004651"/>
    </source>
</evidence>
<dbReference type="PRINTS" id="PR00260">
    <property type="entry name" value="CHEMTRNSDUCR"/>
</dbReference>